<keyword evidence="3" id="KW-0342">GTP-binding</keyword>
<dbReference type="OrthoDB" id="9989112at2759"/>
<evidence type="ECO:0000256" key="3">
    <source>
        <dbReference type="ARBA" id="ARBA00023134"/>
    </source>
</evidence>
<dbReference type="InterPro" id="IPR050305">
    <property type="entry name" value="Small_GTPase_Rab"/>
</dbReference>
<dbReference type="PRINTS" id="PR00449">
    <property type="entry name" value="RASTRNSFRMNG"/>
</dbReference>
<keyword evidence="6" id="KW-1185">Reference proteome</keyword>
<dbReference type="PROSITE" id="PS51421">
    <property type="entry name" value="RAS"/>
    <property type="match status" value="1"/>
</dbReference>
<evidence type="ECO:0000256" key="4">
    <source>
        <dbReference type="ARBA" id="ARBA00023288"/>
    </source>
</evidence>
<dbReference type="FunFam" id="3.40.50.300:FF:001808">
    <property type="entry name" value="Rab GTPase"/>
    <property type="match status" value="1"/>
</dbReference>
<dbReference type="AlphaFoldDB" id="A0A9Q0LE46"/>
<sequence length="194" mass="22438">MNADFDYLFKISFLGDSGVGKSSLIYRYSDGTFIDSFISTIGIDFKIKKIETNGKIFKLQLWDLTGNERFRLIPRSFYRGAHGIMLLYDVTNQDSFDNLKNWIQSIQEKAPENVNIILVGTKIDLVSKKVIDTETGKNFAEQLGFSFFEISSKENINVDEAFHHFVHQIYQRVNQDPQNNLNLIENQKKENSCF</sequence>
<evidence type="ECO:0000256" key="1">
    <source>
        <dbReference type="ARBA" id="ARBA00006270"/>
    </source>
</evidence>
<dbReference type="InterPro" id="IPR027417">
    <property type="entry name" value="P-loop_NTPase"/>
</dbReference>
<dbReference type="InterPro" id="IPR005225">
    <property type="entry name" value="Small_GTP-bd"/>
</dbReference>
<dbReference type="OMA" id="DTFDEEC"/>
<name>A0A9Q0LE46_ANAIG</name>
<organism evidence="5 6">
    <name type="scientific">Anaeramoeba ignava</name>
    <name type="common">Anaerobic marine amoeba</name>
    <dbReference type="NCBI Taxonomy" id="1746090"/>
    <lineage>
        <taxon>Eukaryota</taxon>
        <taxon>Metamonada</taxon>
        <taxon>Anaeramoebidae</taxon>
        <taxon>Anaeramoeba</taxon>
    </lineage>
</organism>
<dbReference type="PANTHER" id="PTHR47980">
    <property type="entry name" value="LD44762P"/>
    <property type="match status" value="1"/>
</dbReference>
<dbReference type="EMBL" id="JAPDFW010000092">
    <property type="protein sequence ID" value="KAJ5070765.1"/>
    <property type="molecule type" value="Genomic_DNA"/>
</dbReference>
<dbReference type="InterPro" id="IPR001806">
    <property type="entry name" value="Small_GTPase"/>
</dbReference>
<dbReference type="Proteomes" id="UP001149090">
    <property type="component" value="Unassembled WGS sequence"/>
</dbReference>
<dbReference type="PROSITE" id="PS51419">
    <property type="entry name" value="RAB"/>
    <property type="match status" value="1"/>
</dbReference>
<dbReference type="SMART" id="SM00175">
    <property type="entry name" value="RAB"/>
    <property type="match status" value="1"/>
</dbReference>
<dbReference type="GO" id="GO:0005525">
    <property type="term" value="F:GTP binding"/>
    <property type="evidence" value="ECO:0007669"/>
    <property type="project" value="UniProtKB-KW"/>
</dbReference>
<reference evidence="5" key="1">
    <citation type="submission" date="2022-10" db="EMBL/GenBank/DDBJ databases">
        <title>Novel sulphate-reducing endosymbionts in the free-living metamonad Anaeramoeba.</title>
        <authorList>
            <person name="Jerlstrom-Hultqvist J."/>
            <person name="Cepicka I."/>
            <person name="Gallot-Lavallee L."/>
            <person name="Salas-Leiva D."/>
            <person name="Curtis B.A."/>
            <person name="Zahonova K."/>
            <person name="Pipaliya S."/>
            <person name="Dacks J."/>
            <person name="Roger A.J."/>
        </authorList>
    </citation>
    <scope>NUCLEOTIDE SEQUENCE</scope>
    <source>
        <strain evidence="5">BMAN</strain>
    </source>
</reference>
<protein>
    <submittedName>
        <fullName evidence="5">Ras-related protein rabd2c</fullName>
    </submittedName>
</protein>
<dbReference type="GO" id="GO:0003924">
    <property type="term" value="F:GTPase activity"/>
    <property type="evidence" value="ECO:0007669"/>
    <property type="project" value="InterPro"/>
</dbReference>
<evidence type="ECO:0000313" key="5">
    <source>
        <dbReference type="EMBL" id="KAJ5070765.1"/>
    </source>
</evidence>
<comment type="similarity">
    <text evidence="1">Belongs to the small GTPase superfamily. Rab family.</text>
</comment>
<comment type="caution">
    <text evidence="5">The sequence shown here is derived from an EMBL/GenBank/DDBJ whole genome shotgun (WGS) entry which is preliminary data.</text>
</comment>
<dbReference type="NCBIfam" id="TIGR00231">
    <property type="entry name" value="small_GTP"/>
    <property type="match status" value="1"/>
</dbReference>
<gene>
    <name evidence="5" type="ORF">M0811_01746</name>
</gene>
<dbReference type="SMART" id="SM00174">
    <property type="entry name" value="RHO"/>
    <property type="match status" value="1"/>
</dbReference>
<dbReference type="SMART" id="SM00173">
    <property type="entry name" value="RAS"/>
    <property type="match status" value="1"/>
</dbReference>
<keyword evidence="2" id="KW-0547">Nucleotide-binding</keyword>
<dbReference type="CDD" id="cd00154">
    <property type="entry name" value="Rab"/>
    <property type="match status" value="1"/>
</dbReference>
<dbReference type="Pfam" id="PF00071">
    <property type="entry name" value="Ras"/>
    <property type="match status" value="1"/>
</dbReference>
<dbReference type="SUPFAM" id="SSF52540">
    <property type="entry name" value="P-loop containing nucleoside triphosphate hydrolases"/>
    <property type="match status" value="1"/>
</dbReference>
<evidence type="ECO:0000313" key="6">
    <source>
        <dbReference type="Proteomes" id="UP001149090"/>
    </source>
</evidence>
<dbReference type="SMART" id="SM00176">
    <property type="entry name" value="RAN"/>
    <property type="match status" value="1"/>
</dbReference>
<accession>A0A9Q0LE46</accession>
<proteinExistence type="inferred from homology"/>
<evidence type="ECO:0000256" key="2">
    <source>
        <dbReference type="ARBA" id="ARBA00022741"/>
    </source>
</evidence>
<keyword evidence="4" id="KW-0449">Lipoprotein</keyword>
<dbReference type="Gene3D" id="3.40.50.300">
    <property type="entry name" value="P-loop containing nucleotide triphosphate hydrolases"/>
    <property type="match status" value="1"/>
</dbReference>
<dbReference type="PROSITE" id="PS51420">
    <property type="entry name" value="RHO"/>
    <property type="match status" value="1"/>
</dbReference>